<dbReference type="Gene3D" id="3.60.10.10">
    <property type="entry name" value="Endonuclease/exonuclease/phosphatase"/>
    <property type="match status" value="1"/>
</dbReference>
<dbReference type="AlphaFoldDB" id="A0A016TSU2"/>
<keyword evidence="2" id="KW-1185">Reference proteome</keyword>
<protein>
    <recommendedName>
        <fullName evidence="3">Endonuclease/exonuclease/phosphatase domain-containing protein</fullName>
    </recommendedName>
</protein>
<dbReference type="STRING" id="53326.A0A016TSU2"/>
<proteinExistence type="predicted"/>
<dbReference type="EMBL" id="JARK01001414">
    <property type="protein sequence ID" value="EYC06059.1"/>
    <property type="molecule type" value="Genomic_DNA"/>
</dbReference>
<gene>
    <name evidence="1" type="primary">Acey_s0078.g1171</name>
    <name evidence="1" type="ORF">Y032_0078g1171</name>
</gene>
<dbReference type="InterPro" id="IPR027124">
    <property type="entry name" value="Swc5/CFDP1/2"/>
</dbReference>
<evidence type="ECO:0000313" key="2">
    <source>
        <dbReference type="Proteomes" id="UP000024635"/>
    </source>
</evidence>
<dbReference type="Proteomes" id="UP000024635">
    <property type="component" value="Unassembled WGS sequence"/>
</dbReference>
<evidence type="ECO:0000313" key="1">
    <source>
        <dbReference type="EMBL" id="EYC06059.1"/>
    </source>
</evidence>
<dbReference type="InterPro" id="IPR036691">
    <property type="entry name" value="Endo/exonu/phosph_ase_sf"/>
</dbReference>
<dbReference type="OrthoDB" id="418748at2759"/>
<sequence length="99" mass="10961">MSIKITGGGDVLRVVCAYAPQCGCNDDVKEDFYRDLEALTQEFEENESIIIGDEFSGHIGSCRDGYERWHGGRGYGFRNEEGKMLLSYAEAADLAVVNT</sequence>
<name>A0A016TSU2_9BILA</name>
<accession>A0A016TSU2</accession>
<organism evidence="1 2">
    <name type="scientific">Ancylostoma ceylanicum</name>
    <dbReference type="NCBI Taxonomy" id="53326"/>
    <lineage>
        <taxon>Eukaryota</taxon>
        <taxon>Metazoa</taxon>
        <taxon>Ecdysozoa</taxon>
        <taxon>Nematoda</taxon>
        <taxon>Chromadorea</taxon>
        <taxon>Rhabditida</taxon>
        <taxon>Rhabditina</taxon>
        <taxon>Rhabditomorpha</taxon>
        <taxon>Strongyloidea</taxon>
        <taxon>Ancylostomatidae</taxon>
        <taxon>Ancylostomatinae</taxon>
        <taxon>Ancylostoma</taxon>
    </lineage>
</organism>
<reference evidence="2" key="1">
    <citation type="journal article" date="2015" name="Nat. Genet.">
        <title>The genome and transcriptome of the zoonotic hookworm Ancylostoma ceylanicum identify infection-specific gene families.</title>
        <authorList>
            <person name="Schwarz E.M."/>
            <person name="Hu Y."/>
            <person name="Antoshechkin I."/>
            <person name="Miller M.M."/>
            <person name="Sternberg P.W."/>
            <person name="Aroian R.V."/>
        </authorList>
    </citation>
    <scope>NUCLEOTIDE SEQUENCE</scope>
    <source>
        <strain evidence="2">HY135</strain>
    </source>
</reference>
<comment type="caution">
    <text evidence="1">The sequence shown here is derived from an EMBL/GenBank/DDBJ whole genome shotgun (WGS) entry which is preliminary data.</text>
</comment>
<evidence type="ECO:0008006" key="3">
    <source>
        <dbReference type="Google" id="ProtNLM"/>
    </source>
</evidence>
<dbReference type="PANTHER" id="PTHR23227:SF83">
    <property type="entry name" value="ENDONUCLEASE_EXONUCLEASE_PHOSPHATASE DOMAIN-CONTAINING PROTEIN"/>
    <property type="match status" value="1"/>
</dbReference>
<dbReference type="PANTHER" id="PTHR23227">
    <property type="entry name" value="BUCENTAUR RELATED"/>
    <property type="match status" value="1"/>
</dbReference>